<dbReference type="InterPro" id="IPR017610">
    <property type="entry name" value="tRNA_S-uridine_synth_MnmC_C"/>
</dbReference>
<keyword evidence="5" id="KW-0949">S-adenosyl-L-methionine</keyword>
<evidence type="ECO:0000256" key="9">
    <source>
        <dbReference type="ARBA" id="ARBA00023268"/>
    </source>
</evidence>
<evidence type="ECO:0000256" key="6">
    <source>
        <dbReference type="ARBA" id="ARBA00022694"/>
    </source>
</evidence>
<gene>
    <name evidence="11" type="primary">mnmC</name>
    <name evidence="11" type="ORF">AACH00_05475</name>
</gene>
<evidence type="ECO:0000313" key="11">
    <source>
        <dbReference type="EMBL" id="MEK8045795.1"/>
    </source>
</evidence>
<reference evidence="11 12" key="1">
    <citation type="submission" date="2024-04" db="EMBL/GenBank/DDBJ databases">
        <title>Novel species of the genus Ideonella isolated from streams.</title>
        <authorList>
            <person name="Lu H."/>
        </authorList>
    </citation>
    <scope>NUCLEOTIDE SEQUENCE [LARGE SCALE GENOMIC DNA]</scope>
    <source>
        <strain evidence="11 12">LYT19W</strain>
    </source>
</reference>
<evidence type="ECO:0000256" key="2">
    <source>
        <dbReference type="ARBA" id="ARBA00022603"/>
    </source>
</evidence>
<dbReference type="Proteomes" id="UP001379945">
    <property type="component" value="Unassembled WGS sequence"/>
</dbReference>
<dbReference type="GO" id="GO:0032259">
    <property type="term" value="P:methylation"/>
    <property type="evidence" value="ECO:0007669"/>
    <property type="project" value="UniProtKB-KW"/>
</dbReference>
<accession>A0ABU9C6A9</accession>
<sequence length="645" mass="67715">MSEPTIDTTTATVLDDIWRAHDLPARWAGSSHFVALLTNFGMGEAFLSLRRAWLNDPGRSQRLTVVAVAGQPPDGLDLLAEDAALAPHWLAVKPGITPGLNTIEWPDQPIRLLLAVGPLAGWLSELTLQADAVLISDGPEEARSANQPVDDDRLGKALARLCAPDATLTAMPASEPLRRGLRQAGFVAAYPEASHSALANIWHAHRVARPGTTAAPAGRRAATQRRTALVLGAGLAGASAARALALEGLQVTVLERRDQAAQETSGNPAGLFHPVVHPQDGAHAQWLRAGAARTAHLLRPLVGEQADALVPGAVAGLLRGAQGQDPAAMAALLTQQELPAAWAQALPETAAHDRSGGVLNGPAWLFQNAGWVSPAALVRAWLAEPGIQLRTGQTVDRIAPLSTEVDGQADDKIHGWAAWSIDGQLIAHADVLVLTNAHGAPRLLAPWTDAADWPLDRQRGQISQLTAAQVQSLDGLPPLQELPLASGSYLIKLPAAQGGGMVCGATHQFDDDDATVRPDDHAQNLAQVAALAGRPEAAAGWAMTADAMQGRVGWRQVCADKLPVLGPVAATKLDGLQRLEQPRHVPRVEGLYVMAALGSRGLSLAPLMGEVLAAWVCGQPMPVASSLLDAVDAARFTARARRRGG</sequence>
<keyword evidence="1" id="KW-0963">Cytoplasm</keyword>
<feature type="domain" description="FAD dependent oxidoreductase" evidence="10">
    <location>
        <begin position="229"/>
        <end position="615"/>
    </location>
</feature>
<evidence type="ECO:0000259" key="10">
    <source>
        <dbReference type="Pfam" id="PF01266"/>
    </source>
</evidence>
<evidence type="ECO:0000313" key="12">
    <source>
        <dbReference type="Proteomes" id="UP001379945"/>
    </source>
</evidence>
<comment type="caution">
    <text evidence="11">The sequence shown here is derived from an EMBL/GenBank/DDBJ whole genome shotgun (WGS) entry which is preliminary data.</text>
</comment>
<evidence type="ECO:0000256" key="3">
    <source>
        <dbReference type="ARBA" id="ARBA00022630"/>
    </source>
</evidence>
<keyword evidence="2 11" id="KW-0489">Methyltransferase</keyword>
<keyword evidence="8" id="KW-0560">Oxidoreductase</keyword>
<dbReference type="RefSeq" id="WP_341398080.1">
    <property type="nucleotide sequence ID" value="NZ_JBBUTI010000004.1"/>
</dbReference>
<keyword evidence="12" id="KW-1185">Reference proteome</keyword>
<dbReference type="EC" id="2.1.1.61" evidence="11"/>
<dbReference type="PANTHER" id="PTHR13847:SF283">
    <property type="entry name" value="TRNA 5-METHYLAMINOMETHYL-2-THIOURIDINE BIOSYNTHESIS BIFUNCTIONAL PROTEIN MNMC"/>
    <property type="match status" value="1"/>
</dbReference>
<dbReference type="InterPro" id="IPR029063">
    <property type="entry name" value="SAM-dependent_MTases_sf"/>
</dbReference>
<evidence type="ECO:0000256" key="1">
    <source>
        <dbReference type="ARBA" id="ARBA00022490"/>
    </source>
</evidence>
<keyword evidence="6" id="KW-0819">tRNA processing</keyword>
<evidence type="ECO:0000256" key="4">
    <source>
        <dbReference type="ARBA" id="ARBA00022679"/>
    </source>
</evidence>
<keyword evidence="3" id="KW-0285">Flavoprotein</keyword>
<dbReference type="InterPro" id="IPR006076">
    <property type="entry name" value="FAD-dep_OxRdtase"/>
</dbReference>
<keyword evidence="7" id="KW-0274">FAD</keyword>
<dbReference type="Pfam" id="PF01266">
    <property type="entry name" value="DAO"/>
    <property type="match status" value="1"/>
</dbReference>
<evidence type="ECO:0000256" key="7">
    <source>
        <dbReference type="ARBA" id="ARBA00022827"/>
    </source>
</evidence>
<dbReference type="InterPro" id="IPR036188">
    <property type="entry name" value="FAD/NAD-bd_sf"/>
</dbReference>
<evidence type="ECO:0000256" key="8">
    <source>
        <dbReference type="ARBA" id="ARBA00023002"/>
    </source>
</evidence>
<dbReference type="Gene3D" id="3.30.9.10">
    <property type="entry name" value="D-Amino Acid Oxidase, subunit A, domain 2"/>
    <property type="match status" value="1"/>
</dbReference>
<dbReference type="NCBIfam" id="TIGR03197">
    <property type="entry name" value="MnmC_Cterm"/>
    <property type="match status" value="1"/>
</dbReference>
<keyword evidence="4 11" id="KW-0808">Transferase</keyword>
<dbReference type="Gene3D" id="3.50.50.60">
    <property type="entry name" value="FAD/NAD(P)-binding domain"/>
    <property type="match status" value="1"/>
</dbReference>
<keyword evidence="9" id="KW-0511">Multifunctional enzyme</keyword>
<dbReference type="Gene3D" id="3.40.50.150">
    <property type="entry name" value="Vaccinia Virus protein VP39"/>
    <property type="match status" value="1"/>
</dbReference>
<dbReference type="SUPFAM" id="SSF51971">
    <property type="entry name" value="Nucleotide-binding domain"/>
    <property type="match status" value="1"/>
</dbReference>
<dbReference type="PANTHER" id="PTHR13847">
    <property type="entry name" value="SARCOSINE DEHYDROGENASE-RELATED"/>
    <property type="match status" value="1"/>
</dbReference>
<proteinExistence type="predicted"/>
<evidence type="ECO:0000256" key="5">
    <source>
        <dbReference type="ARBA" id="ARBA00022691"/>
    </source>
</evidence>
<protein>
    <submittedName>
        <fullName evidence="11">FAD-dependent 5-carboxymethylaminomethyl-2-thiouridine(34) oxidoreductase MnmC</fullName>
        <ecNumber evidence="11">2.1.1.61</ecNumber>
    </submittedName>
</protein>
<dbReference type="EMBL" id="JBBUTI010000004">
    <property type="protein sequence ID" value="MEK8045795.1"/>
    <property type="molecule type" value="Genomic_DNA"/>
</dbReference>
<organism evidence="11 12">
    <name type="scientific">Ideonella margarita</name>
    <dbReference type="NCBI Taxonomy" id="2984191"/>
    <lineage>
        <taxon>Bacteria</taxon>
        <taxon>Pseudomonadati</taxon>
        <taxon>Pseudomonadota</taxon>
        <taxon>Betaproteobacteria</taxon>
        <taxon>Burkholderiales</taxon>
        <taxon>Sphaerotilaceae</taxon>
        <taxon>Ideonella</taxon>
    </lineage>
</organism>
<name>A0ABU9C6A9_9BURK</name>
<dbReference type="GO" id="GO:0004808">
    <property type="term" value="F:tRNA (5-methylaminomethyl-2-thiouridylate)(34)-methyltransferase activity"/>
    <property type="evidence" value="ECO:0007669"/>
    <property type="project" value="UniProtKB-EC"/>
</dbReference>